<accession>A0ABD3J2U2</accession>
<protein>
    <submittedName>
        <fullName evidence="2">Uncharacterized protein</fullName>
    </submittedName>
</protein>
<keyword evidence="3" id="KW-1185">Reference proteome</keyword>
<dbReference type="AlphaFoldDB" id="A0ABD3J2U2"/>
<feature type="region of interest" description="Disordered" evidence="1">
    <location>
        <begin position="73"/>
        <end position="98"/>
    </location>
</feature>
<evidence type="ECO:0000313" key="3">
    <source>
        <dbReference type="Proteomes" id="UP001634007"/>
    </source>
</evidence>
<proteinExistence type="predicted"/>
<name>A0ABD3J2U2_EUCGL</name>
<comment type="caution">
    <text evidence="2">The sequence shown here is derived from an EMBL/GenBank/DDBJ whole genome shotgun (WGS) entry which is preliminary data.</text>
</comment>
<feature type="compositionally biased region" description="Basic and acidic residues" evidence="1">
    <location>
        <begin position="74"/>
        <end position="89"/>
    </location>
</feature>
<organism evidence="2 3">
    <name type="scientific">Eucalyptus globulus</name>
    <name type="common">Tasmanian blue gum</name>
    <dbReference type="NCBI Taxonomy" id="34317"/>
    <lineage>
        <taxon>Eukaryota</taxon>
        <taxon>Viridiplantae</taxon>
        <taxon>Streptophyta</taxon>
        <taxon>Embryophyta</taxon>
        <taxon>Tracheophyta</taxon>
        <taxon>Spermatophyta</taxon>
        <taxon>Magnoliopsida</taxon>
        <taxon>eudicotyledons</taxon>
        <taxon>Gunneridae</taxon>
        <taxon>Pentapetalae</taxon>
        <taxon>rosids</taxon>
        <taxon>malvids</taxon>
        <taxon>Myrtales</taxon>
        <taxon>Myrtaceae</taxon>
        <taxon>Myrtoideae</taxon>
        <taxon>Eucalypteae</taxon>
        <taxon>Eucalyptus</taxon>
    </lineage>
</organism>
<sequence length="98" mass="10351">MSTSATAVQASEQCSLDGDAIQRANASPTTCWLATCWNHLERPPMEALKLRASVSSSSWRIGNSVSSVSIEVEEVGRERVREGPEEESKVGSAGGGGE</sequence>
<evidence type="ECO:0000256" key="1">
    <source>
        <dbReference type="SAM" id="MobiDB-lite"/>
    </source>
</evidence>
<reference evidence="2 3" key="1">
    <citation type="submission" date="2024-11" db="EMBL/GenBank/DDBJ databases">
        <title>Chromosome-level genome assembly of Eucalyptus globulus Labill. provides insights into its genome evolution.</title>
        <authorList>
            <person name="Li X."/>
        </authorList>
    </citation>
    <scope>NUCLEOTIDE SEQUENCE [LARGE SCALE GENOMIC DNA]</scope>
    <source>
        <strain evidence="2">CL2024</strain>
        <tissue evidence="2">Fresh tender leaves</tissue>
    </source>
</reference>
<dbReference type="Proteomes" id="UP001634007">
    <property type="component" value="Unassembled WGS sequence"/>
</dbReference>
<evidence type="ECO:0000313" key="2">
    <source>
        <dbReference type="EMBL" id="KAL3719573.1"/>
    </source>
</evidence>
<dbReference type="EMBL" id="JBJKBG010000010">
    <property type="protein sequence ID" value="KAL3719573.1"/>
    <property type="molecule type" value="Genomic_DNA"/>
</dbReference>
<gene>
    <name evidence="2" type="ORF">ACJRO7_004529</name>
</gene>